<dbReference type="InterPro" id="IPR039499">
    <property type="entry name" value="LURA1/LRA25"/>
</dbReference>
<feature type="compositionally biased region" description="Low complexity" evidence="1">
    <location>
        <begin position="88"/>
        <end position="101"/>
    </location>
</feature>
<dbReference type="Proteomes" id="UP001352852">
    <property type="component" value="Unassembled WGS sequence"/>
</dbReference>
<evidence type="ECO:0000313" key="2">
    <source>
        <dbReference type="EMBL" id="MED6268822.1"/>
    </source>
</evidence>
<dbReference type="PANTHER" id="PTHR33767">
    <property type="entry name" value="LEUCINE RICH ADAPTOR PROTEIN 1-LIKE"/>
    <property type="match status" value="1"/>
</dbReference>
<name>A0ABU7D1L9_9TELE</name>
<keyword evidence="3" id="KW-1185">Reference proteome</keyword>
<sequence length="265" mass="28503">MASDPTTAPQQQKTLHHSHCNNRPGRDTIQLSSTIAAQPIQTPVTPRPRSGHNPSTPQAAAPPRHPPVHHPDPPRTRQPAEQHTSKSAQPPQTVPAAPAHQSTRGIHAPAGDLGHAGQPLQAKHTTPAVPVQSQEGANLRAIDVKLMQQLMSINEGIESIRWVMEDRGDITSQDGSMTGSLYSLSDSQDGSSLRGSFNSLNDRNSDGLDALSVGSYLDTLAEDLPGDSSPTDLDCLMNKPVISGDSFNKSPLKLRVESDEYYCFR</sequence>
<organism evidence="2 3">
    <name type="scientific">Characodon lateralis</name>
    <dbReference type="NCBI Taxonomy" id="208331"/>
    <lineage>
        <taxon>Eukaryota</taxon>
        <taxon>Metazoa</taxon>
        <taxon>Chordata</taxon>
        <taxon>Craniata</taxon>
        <taxon>Vertebrata</taxon>
        <taxon>Euteleostomi</taxon>
        <taxon>Actinopterygii</taxon>
        <taxon>Neopterygii</taxon>
        <taxon>Teleostei</taxon>
        <taxon>Neoteleostei</taxon>
        <taxon>Acanthomorphata</taxon>
        <taxon>Ovalentaria</taxon>
        <taxon>Atherinomorphae</taxon>
        <taxon>Cyprinodontiformes</taxon>
        <taxon>Goodeidae</taxon>
        <taxon>Characodon</taxon>
    </lineage>
</organism>
<comment type="caution">
    <text evidence="2">The sequence shown here is derived from an EMBL/GenBank/DDBJ whole genome shotgun (WGS) entry which is preliminary data.</text>
</comment>
<feature type="region of interest" description="Disordered" evidence="1">
    <location>
        <begin position="1"/>
        <end position="134"/>
    </location>
</feature>
<proteinExistence type="predicted"/>
<evidence type="ECO:0000256" key="1">
    <source>
        <dbReference type="SAM" id="MobiDB-lite"/>
    </source>
</evidence>
<reference evidence="2 3" key="1">
    <citation type="submission" date="2021-06" db="EMBL/GenBank/DDBJ databases">
        <authorList>
            <person name="Palmer J.M."/>
        </authorList>
    </citation>
    <scope>NUCLEOTIDE SEQUENCE [LARGE SCALE GENOMIC DNA]</scope>
    <source>
        <strain evidence="2 3">CL_MEX2019</strain>
        <tissue evidence="2">Muscle</tissue>
    </source>
</reference>
<dbReference type="EMBL" id="JAHUTJ010011391">
    <property type="protein sequence ID" value="MED6268822.1"/>
    <property type="molecule type" value="Genomic_DNA"/>
</dbReference>
<feature type="compositionally biased region" description="Basic and acidic residues" evidence="1">
    <location>
        <begin position="69"/>
        <end position="84"/>
    </location>
</feature>
<gene>
    <name evidence="2" type="ORF">CHARACLAT_026453</name>
</gene>
<accession>A0ABU7D1L9</accession>
<feature type="compositionally biased region" description="Polar residues" evidence="1">
    <location>
        <begin position="1"/>
        <end position="13"/>
    </location>
</feature>
<dbReference type="PANTHER" id="PTHR33767:SF1">
    <property type="entry name" value="LEUCINE RICH ADAPTOR PROTEIN 1-LIKE"/>
    <property type="match status" value="1"/>
</dbReference>
<evidence type="ECO:0000313" key="3">
    <source>
        <dbReference type="Proteomes" id="UP001352852"/>
    </source>
</evidence>
<feature type="compositionally biased region" description="Polar residues" evidence="1">
    <location>
        <begin position="29"/>
        <end position="44"/>
    </location>
</feature>
<dbReference type="InterPro" id="IPR037443">
    <property type="entry name" value="LURAP1"/>
</dbReference>
<dbReference type="Pfam" id="PF14854">
    <property type="entry name" value="LURAP"/>
    <property type="match status" value="1"/>
</dbReference>
<protein>
    <submittedName>
        <fullName evidence="2">Uncharacterized protein</fullName>
    </submittedName>
</protein>